<evidence type="ECO:0000313" key="5">
    <source>
        <dbReference type="EMBL" id="AZA08904.1"/>
    </source>
</evidence>
<evidence type="ECO:0000256" key="1">
    <source>
        <dbReference type="ARBA" id="ARBA00022676"/>
    </source>
</evidence>
<proteinExistence type="predicted"/>
<accession>A0A3G6IY51</accession>
<dbReference type="Pfam" id="PF13439">
    <property type="entry name" value="Glyco_transf_4"/>
    <property type="match status" value="1"/>
</dbReference>
<keyword evidence="1 5" id="KW-0328">Glycosyltransferase</keyword>
<dbReference type="AlphaFoldDB" id="A0A3G6IY51"/>
<dbReference type="GO" id="GO:1903509">
    <property type="term" value="P:liposaccharide metabolic process"/>
    <property type="evidence" value="ECO:0007669"/>
    <property type="project" value="UniProtKB-ARBA"/>
</dbReference>
<evidence type="ECO:0000259" key="4">
    <source>
        <dbReference type="Pfam" id="PF13439"/>
    </source>
</evidence>
<sequence length="376" mass="41219">MPKLLLVTNDFPPTLGGIQSYLRDFLATLPSEDVVVFASTQDEAAAKRYDEHLEYPVYRWPHKVMLPTPATARRMQEIIAKEGIETVWFGAAAPLALMAARARKAGARRVIASTHGHEVGWAMTPIARQLLRVIGNNVDVITYISDYTLRRIQGAFGTHAAFEHLPSGVSPQRFSPPENVAQIREALGWQDHLVVLCTSRLVARKGQDTLLQAWPEVLRRHPQARLVIVGQGSYESKLRKLRAGLGPDARSVSMPGRVSEQTMEQMLQGADVFAMPCRTRGYGLDVEGLGIVYLEAQAAGLPVIAGDSGGAPETVTLDTAIVVPGGNVAELVDALDQLLGNAERRKAMSLASRRHIEQHWTWEIMGARLRAIVGFS</sequence>
<dbReference type="PANTHER" id="PTHR45947">
    <property type="entry name" value="SULFOQUINOVOSYL TRANSFERASE SQD2"/>
    <property type="match status" value="1"/>
</dbReference>
<dbReference type="PANTHER" id="PTHR45947:SF3">
    <property type="entry name" value="SULFOQUINOVOSYL TRANSFERASE SQD2"/>
    <property type="match status" value="1"/>
</dbReference>
<evidence type="ECO:0000256" key="2">
    <source>
        <dbReference type="ARBA" id="ARBA00022679"/>
    </source>
</evidence>
<dbReference type="SUPFAM" id="SSF53756">
    <property type="entry name" value="UDP-Glycosyltransferase/glycogen phosphorylase"/>
    <property type="match status" value="1"/>
</dbReference>
<evidence type="ECO:0000259" key="3">
    <source>
        <dbReference type="Pfam" id="PF00534"/>
    </source>
</evidence>
<feature type="domain" description="Glycosyltransferase subfamily 4-like N-terminal" evidence="4">
    <location>
        <begin position="16"/>
        <end position="173"/>
    </location>
</feature>
<dbReference type="CDD" id="cd03801">
    <property type="entry name" value="GT4_PimA-like"/>
    <property type="match status" value="1"/>
</dbReference>
<evidence type="ECO:0000313" key="6">
    <source>
        <dbReference type="Proteomes" id="UP000271426"/>
    </source>
</evidence>
<dbReference type="GO" id="GO:0016758">
    <property type="term" value="F:hexosyltransferase activity"/>
    <property type="evidence" value="ECO:0007669"/>
    <property type="project" value="TreeGrafter"/>
</dbReference>
<dbReference type="KEGG" id="cpso:CPPEL_03880"/>
<name>A0A3G6IY51_9CORY</name>
<dbReference type="FunFam" id="3.40.50.2000:FF:000115">
    <property type="entry name" value="Alpha-(1-6)-phosphatidylinositol monomannoside mannosyltransferase"/>
    <property type="match status" value="1"/>
</dbReference>
<dbReference type="InterPro" id="IPR001296">
    <property type="entry name" value="Glyco_trans_1"/>
</dbReference>
<dbReference type="OrthoDB" id="9808602at2"/>
<gene>
    <name evidence="5" type="primary">pimB</name>
    <name evidence="5" type="ORF">CPPEL_03880</name>
</gene>
<protein>
    <submittedName>
        <fullName evidence="5">GDP-mannose-dependent alpha-(1-6)-phosphatidylinositol monomannoside mannosyltransferase</fullName>
    </submittedName>
</protein>
<reference evidence="5 6" key="1">
    <citation type="submission" date="2018-11" db="EMBL/GenBank/DDBJ databases">
        <authorList>
            <person name="Kleinhagauer T."/>
            <person name="Glaeser S.P."/>
            <person name="Spergser J."/>
            <person name="Ruckert C."/>
            <person name="Kaempfer P."/>
            <person name="Busse H.-J."/>
        </authorList>
    </citation>
    <scope>NUCLEOTIDE SEQUENCE [LARGE SCALE GENOMIC DNA]</scope>
    <source>
        <strain evidence="5 6">812CH</strain>
    </source>
</reference>
<dbReference type="GO" id="GO:1901137">
    <property type="term" value="P:carbohydrate derivative biosynthetic process"/>
    <property type="evidence" value="ECO:0007669"/>
    <property type="project" value="UniProtKB-ARBA"/>
</dbReference>
<dbReference type="EMBL" id="CP033898">
    <property type="protein sequence ID" value="AZA08904.1"/>
    <property type="molecule type" value="Genomic_DNA"/>
</dbReference>
<dbReference type="Proteomes" id="UP000271426">
    <property type="component" value="Chromosome"/>
</dbReference>
<keyword evidence="2 5" id="KW-0808">Transferase</keyword>
<keyword evidence="6" id="KW-1185">Reference proteome</keyword>
<organism evidence="5 6">
    <name type="scientific">Corynebacterium pseudopelargi</name>
    <dbReference type="NCBI Taxonomy" id="2080757"/>
    <lineage>
        <taxon>Bacteria</taxon>
        <taxon>Bacillati</taxon>
        <taxon>Actinomycetota</taxon>
        <taxon>Actinomycetes</taxon>
        <taxon>Mycobacteriales</taxon>
        <taxon>Corynebacteriaceae</taxon>
        <taxon>Corynebacterium</taxon>
    </lineage>
</organism>
<dbReference type="Gene3D" id="3.40.50.2000">
    <property type="entry name" value="Glycogen Phosphorylase B"/>
    <property type="match status" value="2"/>
</dbReference>
<dbReference type="Pfam" id="PF00534">
    <property type="entry name" value="Glycos_transf_1"/>
    <property type="match status" value="1"/>
</dbReference>
<dbReference type="InterPro" id="IPR050194">
    <property type="entry name" value="Glycosyltransferase_grp1"/>
</dbReference>
<dbReference type="InterPro" id="IPR028098">
    <property type="entry name" value="Glyco_trans_4-like_N"/>
</dbReference>
<dbReference type="RefSeq" id="WP_123959891.1">
    <property type="nucleotide sequence ID" value="NZ_CP033898.1"/>
</dbReference>
<feature type="domain" description="Glycosyl transferase family 1" evidence="3">
    <location>
        <begin position="182"/>
        <end position="353"/>
    </location>
</feature>